<dbReference type="InParanoid" id="A0A672QSH5"/>
<keyword evidence="5" id="KW-0812">Transmembrane</keyword>
<dbReference type="SUPFAM" id="SSF52540">
    <property type="entry name" value="P-loop containing nucleoside triphosphate hydrolases"/>
    <property type="match status" value="1"/>
</dbReference>
<dbReference type="Pfam" id="PF04548">
    <property type="entry name" value="AIG1"/>
    <property type="match status" value="1"/>
</dbReference>
<feature type="transmembrane region" description="Helical" evidence="5">
    <location>
        <begin position="392"/>
        <end position="410"/>
    </location>
</feature>
<feature type="transmembrane region" description="Helical" evidence="5">
    <location>
        <begin position="294"/>
        <end position="312"/>
    </location>
</feature>
<reference evidence="7" key="1">
    <citation type="submission" date="2025-08" db="UniProtKB">
        <authorList>
            <consortium name="Ensembl"/>
        </authorList>
    </citation>
    <scope>IDENTIFICATION</scope>
</reference>
<evidence type="ECO:0000256" key="3">
    <source>
        <dbReference type="ARBA" id="ARBA00023134"/>
    </source>
</evidence>
<name>A0A672QSH5_SINGR</name>
<evidence type="ECO:0000256" key="2">
    <source>
        <dbReference type="ARBA" id="ARBA00022741"/>
    </source>
</evidence>
<keyword evidence="8" id="KW-1185">Reference proteome</keyword>
<dbReference type="GO" id="GO:0005525">
    <property type="term" value="F:GTP binding"/>
    <property type="evidence" value="ECO:0007669"/>
    <property type="project" value="UniProtKB-KW"/>
</dbReference>
<sequence length="411" mass="46896">IKFSPETCSWPHNEEDHLRLLLIGKAGSGKSAAGNTIFNESVFQSKISSSSVTKTCKPHTDAVNNRRVTVIDTPDFFSTDRNIHSDSELKRALELCSPGAHVILLTLSLSTFTELEMKVVRRFEQMFGSEALRFTLVLFTHAENISNGQLRSLIRRNNVLSGFINRCGWRVCGMNNKDPANRRQVTELMEKIDRLVSENTNSCYTLDLMQETERRRQEEERREEEEKRAQEERKEREHQMTLDAVKEETEIRVRREHEEQERAKILEKQKKERAKILEKQKKAEKSEKRQVKKYVCVMMVCALATGGVLVWRKDSLRRWALMRGFIITAGSATAGLFTGIFWSLMWKSLFVKVFSSHERPSAVRQLLLKIAGVMHGGAVAGAIMHHFVGENLLLSVLSGAAGAFISIQWSS</sequence>
<evidence type="ECO:0000259" key="6">
    <source>
        <dbReference type="PROSITE" id="PS51720"/>
    </source>
</evidence>
<keyword evidence="2" id="KW-0547">Nucleotide-binding</keyword>
<keyword evidence="3" id="KW-0342">GTP-binding</keyword>
<evidence type="ECO:0000256" key="1">
    <source>
        <dbReference type="ARBA" id="ARBA00008535"/>
    </source>
</evidence>
<dbReference type="Gene3D" id="3.40.50.300">
    <property type="entry name" value="P-loop containing nucleotide triphosphate hydrolases"/>
    <property type="match status" value="1"/>
</dbReference>
<feature type="region of interest" description="Disordered" evidence="4">
    <location>
        <begin position="208"/>
        <end position="239"/>
    </location>
</feature>
<feature type="compositionally biased region" description="Basic and acidic residues" evidence="4">
    <location>
        <begin position="211"/>
        <end position="239"/>
    </location>
</feature>
<dbReference type="InterPro" id="IPR006703">
    <property type="entry name" value="G_AIG1"/>
</dbReference>
<dbReference type="InterPro" id="IPR045058">
    <property type="entry name" value="GIMA/IAN/Toc"/>
</dbReference>
<organism evidence="7 8">
    <name type="scientific">Sinocyclocheilus grahami</name>
    <name type="common">Dianchi golden-line fish</name>
    <name type="synonym">Barbus grahami</name>
    <dbReference type="NCBI Taxonomy" id="75366"/>
    <lineage>
        <taxon>Eukaryota</taxon>
        <taxon>Metazoa</taxon>
        <taxon>Chordata</taxon>
        <taxon>Craniata</taxon>
        <taxon>Vertebrata</taxon>
        <taxon>Euteleostomi</taxon>
        <taxon>Actinopterygii</taxon>
        <taxon>Neopterygii</taxon>
        <taxon>Teleostei</taxon>
        <taxon>Ostariophysi</taxon>
        <taxon>Cypriniformes</taxon>
        <taxon>Cyprinidae</taxon>
        <taxon>Cyprininae</taxon>
        <taxon>Sinocyclocheilus</taxon>
    </lineage>
</organism>
<keyword evidence="5" id="KW-1133">Transmembrane helix</keyword>
<feature type="transmembrane region" description="Helical" evidence="5">
    <location>
        <begin position="366"/>
        <end position="386"/>
    </location>
</feature>
<comment type="similarity">
    <text evidence="1">Belongs to the TRAFAC class TrmE-Era-EngA-EngB-Septin-like GTPase superfamily. AIG1/Toc34/Toc159-like paraseptin GTPase family. IAN subfamily.</text>
</comment>
<dbReference type="Proteomes" id="UP000472262">
    <property type="component" value="Unassembled WGS sequence"/>
</dbReference>
<dbReference type="PANTHER" id="PTHR10903:SF188">
    <property type="entry name" value="GTPASE IMAP FAMILY MEMBER 2-LIKE-RELATED"/>
    <property type="match status" value="1"/>
</dbReference>
<protein>
    <submittedName>
        <fullName evidence="7">Zgc:172090</fullName>
    </submittedName>
</protein>
<dbReference type="FunFam" id="3.40.50.300:FF:000366">
    <property type="entry name" value="GTPase, IMAP family member 2"/>
    <property type="match status" value="1"/>
</dbReference>
<dbReference type="PROSITE" id="PS51720">
    <property type="entry name" value="G_AIG1"/>
    <property type="match status" value="1"/>
</dbReference>
<dbReference type="Ensembl" id="ENSSGRT00000084227.1">
    <property type="protein sequence ID" value="ENSSGRP00000079098.1"/>
    <property type="gene ID" value="ENSSGRG00000040050.1"/>
</dbReference>
<accession>A0A672QSH5</accession>
<evidence type="ECO:0000256" key="4">
    <source>
        <dbReference type="SAM" id="MobiDB-lite"/>
    </source>
</evidence>
<feature type="domain" description="AIG1-type G" evidence="6">
    <location>
        <begin position="15"/>
        <end position="213"/>
    </location>
</feature>
<evidence type="ECO:0000313" key="7">
    <source>
        <dbReference type="Ensembl" id="ENSSGRP00000079098.1"/>
    </source>
</evidence>
<proteinExistence type="inferred from homology"/>
<feature type="transmembrane region" description="Helical" evidence="5">
    <location>
        <begin position="324"/>
        <end position="345"/>
    </location>
</feature>
<keyword evidence="5" id="KW-0472">Membrane</keyword>
<dbReference type="InterPro" id="IPR027417">
    <property type="entry name" value="P-loop_NTPase"/>
</dbReference>
<dbReference type="AlphaFoldDB" id="A0A672QSH5"/>
<evidence type="ECO:0000256" key="5">
    <source>
        <dbReference type="SAM" id="Phobius"/>
    </source>
</evidence>
<reference evidence="7" key="2">
    <citation type="submission" date="2025-09" db="UniProtKB">
        <authorList>
            <consortium name="Ensembl"/>
        </authorList>
    </citation>
    <scope>IDENTIFICATION</scope>
</reference>
<dbReference type="PANTHER" id="PTHR10903">
    <property type="entry name" value="GTPASE, IMAP FAMILY MEMBER-RELATED"/>
    <property type="match status" value="1"/>
</dbReference>
<evidence type="ECO:0000313" key="8">
    <source>
        <dbReference type="Proteomes" id="UP000472262"/>
    </source>
</evidence>